<dbReference type="RefSeq" id="WP_377941180.1">
    <property type="nucleotide sequence ID" value="NZ_JBHUCX010000013.1"/>
</dbReference>
<dbReference type="SMART" id="SM00460">
    <property type="entry name" value="TGc"/>
    <property type="match status" value="1"/>
</dbReference>
<keyword evidence="3" id="KW-1185">Reference proteome</keyword>
<protein>
    <submittedName>
        <fullName evidence="2">Transglutaminase family protein</fullName>
    </submittedName>
</protein>
<dbReference type="SUPFAM" id="SSF54001">
    <property type="entry name" value="Cysteine proteinases"/>
    <property type="match status" value="1"/>
</dbReference>
<dbReference type="Pfam" id="PF01841">
    <property type="entry name" value="Transglut_core"/>
    <property type="match status" value="1"/>
</dbReference>
<evidence type="ECO:0000313" key="3">
    <source>
        <dbReference type="Proteomes" id="UP001597079"/>
    </source>
</evidence>
<proteinExistence type="predicted"/>
<organism evidence="2 3">
    <name type="scientific">Alicyclobacillus fodiniaquatilis</name>
    <dbReference type="NCBI Taxonomy" id="1661150"/>
    <lineage>
        <taxon>Bacteria</taxon>
        <taxon>Bacillati</taxon>
        <taxon>Bacillota</taxon>
        <taxon>Bacilli</taxon>
        <taxon>Bacillales</taxon>
        <taxon>Alicyclobacillaceae</taxon>
        <taxon>Alicyclobacillus</taxon>
    </lineage>
</organism>
<evidence type="ECO:0000313" key="2">
    <source>
        <dbReference type="EMBL" id="MFD1673694.1"/>
    </source>
</evidence>
<accession>A0ABW4JBG7</accession>
<dbReference type="InterPro" id="IPR002931">
    <property type="entry name" value="Transglutaminase-like"/>
</dbReference>
<dbReference type="PANTHER" id="PTHR33490">
    <property type="entry name" value="BLR5614 PROTEIN-RELATED"/>
    <property type="match status" value="1"/>
</dbReference>
<dbReference type="Proteomes" id="UP001597079">
    <property type="component" value="Unassembled WGS sequence"/>
</dbReference>
<comment type="caution">
    <text evidence="2">The sequence shown here is derived from an EMBL/GenBank/DDBJ whole genome shotgun (WGS) entry which is preliminary data.</text>
</comment>
<sequence>MAELQTKAPLDWYLRSTQMIDVDHEEIHRFISSCNYEGKDEINIIRDTFEFVRDQVSHSYDVKGHRVTAKASEALLDREGICYAKSHLLAALLRGMGIPTGVCYQKLTLGDTPDTGYCIHALNTVYLAPQDRWIRLDARGNKPGVDAQFSLSEEKLAFDVRPHYGEIDYLTNHYDAHPQIVQTLENHKESDALEMYLYHLPTDL</sequence>
<reference evidence="3" key="1">
    <citation type="journal article" date="2019" name="Int. J. Syst. Evol. Microbiol.">
        <title>The Global Catalogue of Microorganisms (GCM) 10K type strain sequencing project: providing services to taxonomists for standard genome sequencing and annotation.</title>
        <authorList>
            <consortium name="The Broad Institute Genomics Platform"/>
            <consortium name="The Broad Institute Genome Sequencing Center for Infectious Disease"/>
            <person name="Wu L."/>
            <person name="Ma J."/>
        </authorList>
    </citation>
    <scope>NUCLEOTIDE SEQUENCE [LARGE SCALE GENOMIC DNA]</scope>
    <source>
        <strain evidence="3">CGMCC 1.12286</strain>
    </source>
</reference>
<dbReference type="Gene3D" id="3.10.620.30">
    <property type="match status" value="1"/>
</dbReference>
<dbReference type="InterPro" id="IPR038765">
    <property type="entry name" value="Papain-like_cys_pep_sf"/>
</dbReference>
<name>A0ABW4JBG7_9BACL</name>
<evidence type="ECO:0000259" key="1">
    <source>
        <dbReference type="SMART" id="SM00460"/>
    </source>
</evidence>
<gene>
    <name evidence="2" type="ORF">ACFSB2_03090</name>
</gene>
<feature type="domain" description="Transglutaminase-like" evidence="1">
    <location>
        <begin position="74"/>
        <end position="140"/>
    </location>
</feature>
<dbReference type="EMBL" id="JBHUCX010000013">
    <property type="protein sequence ID" value="MFD1673694.1"/>
    <property type="molecule type" value="Genomic_DNA"/>
</dbReference>
<dbReference type="PANTHER" id="PTHR33490:SF3">
    <property type="entry name" value="CONSERVED INTEGRAL MEMBRANE PROTEIN"/>
    <property type="match status" value="1"/>
</dbReference>